<proteinExistence type="predicted"/>
<comment type="caution">
    <text evidence="2">The sequence shown here is derived from an EMBL/GenBank/DDBJ whole genome shotgun (WGS) entry which is preliminary data.</text>
</comment>
<accession>A0A3E3E149</accession>
<feature type="transmembrane region" description="Helical" evidence="1">
    <location>
        <begin position="39"/>
        <end position="59"/>
    </location>
</feature>
<feature type="transmembrane region" description="Helical" evidence="1">
    <location>
        <begin position="166"/>
        <end position="187"/>
    </location>
</feature>
<organism evidence="2 3">
    <name type="scientific">Anaerofustis stercorihominis</name>
    <dbReference type="NCBI Taxonomy" id="214853"/>
    <lineage>
        <taxon>Bacteria</taxon>
        <taxon>Bacillati</taxon>
        <taxon>Bacillota</taxon>
        <taxon>Clostridia</taxon>
        <taxon>Eubacteriales</taxon>
        <taxon>Eubacteriaceae</taxon>
        <taxon>Anaerofustis</taxon>
    </lineage>
</organism>
<gene>
    <name evidence="2" type="ORF">DW687_02855</name>
</gene>
<reference evidence="2 3" key="1">
    <citation type="submission" date="2018-08" db="EMBL/GenBank/DDBJ databases">
        <title>A genome reference for cultivated species of the human gut microbiota.</title>
        <authorList>
            <person name="Zou Y."/>
            <person name="Xue W."/>
            <person name="Luo G."/>
        </authorList>
    </citation>
    <scope>NUCLEOTIDE SEQUENCE [LARGE SCALE GENOMIC DNA]</scope>
    <source>
        <strain evidence="2 3">AM25-6</strain>
    </source>
</reference>
<evidence type="ECO:0000313" key="2">
    <source>
        <dbReference type="EMBL" id="RGD75281.1"/>
    </source>
</evidence>
<dbReference type="AlphaFoldDB" id="A0A3E3E149"/>
<keyword evidence="1" id="KW-0812">Transmembrane</keyword>
<evidence type="ECO:0000313" key="3">
    <source>
        <dbReference type="Proteomes" id="UP000261212"/>
    </source>
</evidence>
<feature type="transmembrane region" description="Helical" evidence="1">
    <location>
        <begin position="110"/>
        <end position="129"/>
    </location>
</feature>
<feature type="transmembrane region" description="Helical" evidence="1">
    <location>
        <begin position="224"/>
        <end position="251"/>
    </location>
</feature>
<dbReference type="InterPro" id="IPR021552">
    <property type="entry name" value="ArsP_2"/>
</dbReference>
<name>A0A3E3E149_9FIRM</name>
<dbReference type="EMBL" id="QUSM01000002">
    <property type="protein sequence ID" value="RGD75281.1"/>
    <property type="molecule type" value="Genomic_DNA"/>
</dbReference>
<evidence type="ECO:0000256" key="1">
    <source>
        <dbReference type="SAM" id="Phobius"/>
    </source>
</evidence>
<feature type="transmembrane region" description="Helical" evidence="1">
    <location>
        <begin position="194"/>
        <end position="212"/>
    </location>
</feature>
<dbReference type="Pfam" id="PF11449">
    <property type="entry name" value="ArsP_2"/>
    <property type="match status" value="1"/>
</dbReference>
<feature type="transmembrane region" description="Helical" evidence="1">
    <location>
        <begin position="71"/>
        <end position="89"/>
    </location>
</feature>
<feature type="transmembrane region" description="Helical" evidence="1">
    <location>
        <begin position="6"/>
        <end position="27"/>
    </location>
</feature>
<dbReference type="RefSeq" id="WP_117531470.1">
    <property type="nucleotide sequence ID" value="NZ_QUSM01000002.1"/>
</dbReference>
<protein>
    <recommendedName>
        <fullName evidence="4">Arsenic efflux protein</fullName>
    </recommendedName>
</protein>
<keyword evidence="1" id="KW-1133">Transmembrane helix</keyword>
<sequence>MFLDSLVDAFMDSIKIFPFLLITYIVLEYIEHKTSDKLVHIIEHAGILGPILGGVFGVVPQCGFSTAASNFYAGRIITFGTLISIFLSTSDEMLPIMISNNAPISMILKVLLLKMFIGIFFGIILDLTFRKSSLNRKMHMGETDNHMHDDCSESESFIISAIKHTLNIFVFIFIISFALNIIISFIGEDNLSNFVLNTPIIGSLISGLVGLIPNCAASVVITDLYLNGAIGFGAMMSGLLSSAGVGLLVLFKVNKDKLENIKIVSILYFISIFCGIALEILGVS</sequence>
<evidence type="ECO:0008006" key="4">
    <source>
        <dbReference type="Google" id="ProtNLM"/>
    </source>
</evidence>
<dbReference type="NCBIfam" id="NF037962">
    <property type="entry name" value="arsenic_eff"/>
    <property type="match status" value="1"/>
</dbReference>
<feature type="transmembrane region" description="Helical" evidence="1">
    <location>
        <begin position="263"/>
        <end position="283"/>
    </location>
</feature>
<keyword evidence="1" id="KW-0472">Membrane</keyword>
<dbReference type="Proteomes" id="UP000261212">
    <property type="component" value="Unassembled WGS sequence"/>
</dbReference>